<evidence type="ECO:0000256" key="5">
    <source>
        <dbReference type="ARBA" id="ARBA00022989"/>
    </source>
</evidence>
<dbReference type="CDD" id="cd06261">
    <property type="entry name" value="TM_PBP2"/>
    <property type="match status" value="1"/>
</dbReference>
<accession>A0A6J4PD07</accession>
<feature type="transmembrane region" description="Helical" evidence="7">
    <location>
        <begin position="225"/>
        <end position="244"/>
    </location>
</feature>
<dbReference type="InterPro" id="IPR035906">
    <property type="entry name" value="MetI-like_sf"/>
</dbReference>
<dbReference type="GO" id="GO:0005886">
    <property type="term" value="C:plasma membrane"/>
    <property type="evidence" value="ECO:0007669"/>
    <property type="project" value="UniProtKB-SubCell"/>
</dbReference>
<dbReference type="FunFam" id="1.10.3720.10:FF:000003">
    <property type="entry name" value="Aliphatic sulfonate ABC transporter permease"/>
    <property type="match status" value="1"/>
</dbReference>
<feature type="transmembrane region" description="Helical" evidence="7">
    <location>
        <begin position="166"/>
        <end position="194"/>
    </location>
</feature>
<reference evidence="9" key="1">
    <citation type="submission" date="2020-02" db="EMBL/GenBank/DDBJ databases">
        <authorList>
            <person name="Meier V. D."/>
        </authorList>
    </citation>
    <scope>NUCLEOTIDE SEQUENCE</scope>
    <source>
        <strain evidence="9">AVDCRST_MAG64</strain>
    </source>
</reference>
<keyword evidence="4 7" id="KW-0812">Transmembrane</keyword>
<comment type="similarity">
    <text evidence="7">Belongs to the binding-protein-dependent transport system permease family.</text>
</comment>
<keyword evidence="6 7" id="KW-0472">Membrane</keyword>
<evidence type="ECO:0000313" key="9">
    <source>
        <dbReference type="EMBL" id="CAA9407491.1"/>
    </source>
</evidence>
<dbReference type="GO" id="GO:0042918">
    <property type="term" value="P:alkanesulfonate transmembrane transport"/>
    <property type="evidence" value="ECO:0007669"/>
    <property type="project" value="UniProtKB-ARBA"/>
</dbReference>
<feature type="transmembrane region" description="Helical" evidence="7">
    <location>
        <begin position="56"/>
        <end position="89"/>
    </location>
</feature>
<dbReference type="Gene3D" id="1.10.3720.10">
    <property type="entry name" value="MetI-like"/>
    <property type="match status" value="1"/>
</dbReference>
<protein>
    <submittedName>
        <fullName evidence="9">ABC transporter, permease protein (Cluster 10, nitrate/sulfonate/bicarbonate)</fullName>
    </submittedName>
</protein>
<name>A0A6J4PD07_9BACT</name>
<keyword evidence="3" id="KW-1003">Cell membrane</keyword>
<dbReference type="SUPFAM" id="SSF161098">
    <property type="entry name" value="MetI-like"/>
    <property type="match status" value="1"/>
</dbReference>
<keyword evidence="2 7" id="KW-0813">Transport</keyword>
<dbReference type="PANTHER" id="PTHR30151">
    <property type="entry name" value="ALKANE SULFONATE ABC TRANSPORTER-RELATED, MEMBRANE SUBUNIT"/>
    <property type="match status" value="1"/>
</dbReference>
<evidence type="ECO:0000256" key="2">
    <source>
        <dbReference type="ARBA" id="ARBA00022448"/>
    </source>
</evidence>
<dbReference type="AlphaFoldDB" id="A0A6J4PD07"/>
<evidence type="ECO:0000256" key="4">
    <source>
        <dbReference type="ARBA" id="ARBA00022692"/>
    </source>
</evidence>
<evidence type="ECO:0000256" key="3">
    <source>
        <dbReference type="ARBA" id="ARBA00022475"/>
    </source>
</evidence>
<sequence>RRPSSEWLSKLGLPLLVAAAFLLAWDVAVRLSGTTIFPKPLDVLGGLVELGQKGLLLKYIVASLFRVTWGFLLAIVVGVPFGLLAGWFARVFDAFNPMIQVLRPISPIAWIPVAILWFGVTDVAPVFLIFLASVFPITVSAMAAVRNIQPVYVRAARNFGIGRLQLFTRVIVPATLPQIITGIRIALGVAWLVVVAAEMVATDPTVGGLGYLIIDARNAGSRYDLIVAGMVMIGLIGLALDLLVRQVENFDEIRWGYANR</sequence>
<feature type="transmembrane region" description="Helical" evidence="7">
    <location>
        <begin position="126"/>
        <end position="145"/>
    </location>
</feature>
<evidence type="ECO:0000259" key="8">
    <source>
        <dbReference type="PROSITE" id="PS50928"/>
    </source>
</evidence>
<feature type="transmembrane region" description="Helical" evidence="7">
    <location>
        <begin position="101"/>
        <end position="120"/>
    </location>
</feature>
<dbReference type="PANTHER" id="PTHR30151:SF0">
    <property type="entry name" value="ABC TRANSPORTER PERMEASE PROTEIN MJ0413-RELATED"/>
    <property type="match status" value="1"/>
</dbReference>
<comment type="subcellular location">
    <subcellularLocation>
        <location evidence="1 7">Cell membrane</location>
        <topology evidence="1 7">Multi-pass membrane protein</topology>
    </subcellularLocation>
</comment>
<dbReference type="EMBL" id="CADCUQ010000470">
    <property type="protein sequence ID" value="CAA9407491.1"/>
    <property type="molecule type" value="Genomic_DNA"/>
</dbReference>
<dbReference type="PROSITE" id="PS50928">
    <property type="entry name" value="ABC_TM1"/>
    <property type="match status" value="1"/>
</dbReference>
<feature type="domain" description="ABC transmembrane type-1" evidence="8">
    <location>
        <begin position="60"/>
        <end position="244"/>
    </location>
</feature>
<evidence type="ECO:0000256" key="7">
    <source>
        <dbReference type="RuleBase" id="RU363032"/>
    </source>
</evidence>
<feature type="non-terminal residue" evidence="9">
    <location>
        <position position="1"/>
    </location>
</feature>
<dbReference type="Pfam" id="PF00528">
    <property type="entry name" value="BPD_transp_1"/>
    <property type="match status" value="1"/>
</dbReference>
<organism evidence="9">
    <name type="scientific">uncultured Phycisphaerae bacterium</name>
    <dbReference type="NCBI Taxonomy" id="904963"/>
    <lineage>
        <taxon>Bacteria</taxon>
        <taxon>Pseudomonadati</taxon>
        <taxon>Planctomycetota</taxon>
        <taxon>Phycisphaerae</taxon>
        <taxon>environmental samples</taxon>
    </lineage>
</organism>
<proteinExistence type="inferred from homology"/>
<dbReference type="InterPro" id="IPR000515">
    <property type="entry name" value="MetI-like"/>
</dbReference>
<gene>
    <name evidence="9" type="ORF">AVDCRST_MAG64-2097</name>
</gene>
<evidence type="ECO:0000256" key="6">
    <source>
        <dbReference type="ARBA" id="ARBA00023136"/>
    </source>
</evidence>
<keyword evidence="5 7" id="KW-1133">Transmembrane helix</keyword>
<evidence type="ECO:0000256" key="1">
    <source>
        <dbReference type="ARBA" id="ARBA00004651"/>
    </source>
</evidence>